<dbReference type="InterPro" id="IPR005151">
    <property type="entry name" value="Tail-specific_protease"/>
</dbReference>
<dbReference type="GO" id="GO:0008236">
    <property type="term" value="F:serine-type peptidase activity"/>
    <property type="evidence" value="ECO:0007669"/>
    <property type="project" value="InterPro"/>
</dbReference>
<dbReference type="STRING" id="1447872.A0A1J9PU01"/>
<comment type="caution">
    <text evidence="5">The sequence shown here is derived from an EMBL/GenBank/DDBJ whole genome shotgun (WGS) entry which is preliminary data.</text>
</comment>
<dbReference type="Gene3D" id="3.90.226.10">
    <property type="entry name" value="2-enoyl-CoA Hydratase, Chain A, domain 1"/>
    <property type="match status" value="1"/>
</dbReference>
<dbReference type="InterPro" id="IPR052766">
    <property type="entry name" value="S41A_metabolite_peptidase"/>
</dbReference>
<dbReference type="EMBL" id="LGRN01000003">
    <property type="protein sequence ID" value="OJD19880.1"/>
    <property type="molecule type" value="Genomic_DNA"/>
</dbReference>
<feature type="region of interest" description="Disordered" evidence="1">
    <location>
        <begin position="698"/>
        <end position="721"/>
    </location>
</feature>
<feature type="domain" description="Tail specific protease" evidence="3">
    <location>
        <begin position="360"/>
        <end position="569"/>
    </location>
</feature>
<dbReference type="InterPro" id="IPR029045">
    <property type="entry name" value="ClpP/crotonase-like_dom_sf"/>
</dbReference>
<evidence type="ECO:0000313" key="5">
    <source>
        <dbReference type="EMBL" id="OJD19880.1"/>
    </source>
</evidence>
<evidence type="ECO:0000256" key="2">
    <source>
        <dbReference type="SAM" id="SignalP"/>
    </source>
</evidence>
<name>A0A1J9PU01_9EURO</name>
<feature type="domain" description="CPAF-like PDZ" evidence="4">
    <location>
        <begin position="166"/>
        <end position="285"/>
    </location>
</feature>
<evidence type="ECO:0000256" key="1">
    <source>
        <dbReference type="SAM" id="MobiDB-lite"/>
    </source>
</evidence>
<dbReference type="OrthoDB" id="27214at2759"/>
<keyword evidence="6" id="KW-1185">Reference proteome</keyword>
<dbReference type="InterPro" id="IPR056186">
    <property type="entry name" value="PDZ_CPAF-rel"/>
</dbReference>
<dbReference type="PANTHER" id="PTHR37049:SF4">
    <property type="entry name" value="RHODANESE DOMAIN-CONTAINING PROTEIN"/>
    <property type="match status" value="1"/>
</dbReference>
<sequence>MGGLGRILTSLSILAVASLAFGQPSSISNTNSLEKRATEPCKQVADAYDEQVAENPDGPFFVSAELAHDCLVSVPINRGDALRLVDGLTSFWKWQSTIDYLKDPPSGYLLPASDLVGELAKIRKNVAKGKYKNEYDFQSDLSALARTTHDGHFNLALDAASVFRFRRSNAGPLVSVSDDGKSLPKIYSFYDLNATNPKYTPSPIKEIDGKDAVEWLRKLSYEGLNQDPDALYNDLFWSIASDNNGGLGGFFAQTGVYTGPSVTFKFENGTVNEYENRASFSSPFTDVVDGKTFYDKFCSSELGLAFKKSKRDDVLEAAPIIPELAPRDSKNPRPLYPNAIIDKEGGDIAGYFLEGEHGDVAVLSASSFEGAGTKGSIAFQDVIENFLSKCKKAGKKKLIVDVTGNGGGTILLGYDMFKQVVPSGKIDDAFNIRVQEQLDIIGTKVNAMLNDGKETPGDKNERDGIYDLDSYVDMDNKKFDNWDDFYGPDEANGGFKFSRPARWDLNNEYSSRRGSGGIVVTGYLSRAKAYNEVFKPDDIVVVTDGTCGSTCALFTNLMQNAGIRTIAVGGRPREGPMQAVGGVKGAQVLTYQRIYDTISMVFDLYSSPQEKRKWASTDLGEIYRVGKYILARTVKDGKGARVNYRNAVDPKDKDRTPLQFVYRAAGCRIWQTRDMVHDITKLWAAAADRAFRGGACIPGSSPNPAKSKDNGRLFRPFSTGS</sequence>
<dbReference type="Pfam" id="PF03572">
    <property type="entry name" value="Peptidase_S41"/>
    <property type="match status" value="1"/>
</dbReference>
<dbReference type="AlphaFoldDB" id="A0A1J9PU01"/>
<evidence type="ECO:0000313" key="6">
    <source>
        <dbReference type="Proteomes" id="UP000182235"/>
    </source>
</evidence>
<keyword evidence="2" id="KW-0732">Signal</keyword>
<proteinExistence type="predicted"/>
<accession>A0A1J9PU01</accession>
<dbReference type="Proteomes" id="UP000182235">
    <property type="component" value="Unassembled WGS sequence"/>
</dbReference>
<feature type="signal peptide" evidence="2">
    <location>
        <begin position="1"/>
        <end position="22"/>
    </location>
</feature>
<dbReference type="PANTHER" id="PTHR37049">
    <property type="entry name" value="PEPTIDASE S41 FAMILY PROTEIN"/>
    <property type="match status" value="1"/>
</dbReference>
<evidence type="ECO:0000259" key="4">
    <source>
        <dbReference type="Pfam" id="PF23658"/>
    </source>
</evidence>
<dbReference type="GO" id="GO:0006508">
    <property type="term" value="P:proteolysis"/>
    <property type="evidence" value="ECO:0007669"/>
    <property type="project" value="InterPro"/>
</dbReference>
<evidence type="ECO:0000259" key="3">
    <source>
        <dbReference type="Pfam" id="PF03572"/>
    </source>
</evidence>
<dbReference type="SUPFAM" id="SSF52096">
    <property type="entry name" value="ClpP/crotonase"/>
    <property type="match status" value="1"/>
</dbReference>
<feature type="chain" id="PRO_5012204994" evidence="2">
    <location>
        <begin position="23"/>
        <end position="721"/>
    </location>
</feature>
<organism evidence="5 6">
    <name type="scientific">Emergomyces pasteurianus Ep9510</name>
    <dbReference type="NCBI Taxonomy" id="1447872"/>
    <lineage>
        <taxon>Eukaryota</taxon>
        <taxon>Fungi</taxon>
        <taxon>Dikarya</taxon>
        <taxon>Ascomycota</taxon>
        <taxon>Pezizomycotina</taxon>
        <taxon>Eurotiomycetes</taxon>
        <taxon>Eurotiomycetidae</taxon>
        <taxon>Onygenales</taxon>
        <taxon>Ajellomycetaceae</taxon>
        <taxon>Emergomyces</taxon>
    </lineage>
</organism>
<gene>
    <name evidence="5" type="ORF">AJ78_00240</name>
</gene>
<protein>
    <submittedName>
        <fullName evidence="5">Uncharacterized protein</fullName>
    </submittedName>
</protein>
<reference evidence="5 6" key="1">
    <citation type="submission" date="2015-07" db="EMBL/GenBank/DDBJ databases">
        <title>Emmonsia species relationships and genome sequence.</title>
        <authorList>
            <consortium name="The Broad Institute Genomics Platform"/>
            <person name="Cuomo C.A."/>
            <person name="Munoz J.F."/>
            <person name="Imamovic A."/>
            <person name="Priest M.E."/>
            <person name="Young S."/>
            <person name="Clay O.K."/>
            <person name="McEwen J.G."/>
        </authorList>
    </citation>
    <scope>NUCLEOTIDE SEQUENCE [LARGE SCALE GENOMIC DNA]</scope>
    <source>
        <strain evidence="5 6">UAMH 9510</strain>
    </source>
</reference>
<dbReference type="Pfam" id="PF23658">
    <property type="entry name" value="PDZ_CPAF_rel"/>
    <property type="match status" value="1"/>
</dbReference>